<proteinExistence type="predicted"/>
<dbReference type="AlphaFoldDB" id="A0A1X0NJY3"/>
<dbReference type="PANTHER" id="PTHR42264">
    <property type="entry name" value="EPHRIN_REC_LIKE DOMAIN-CONTAINING PROTEIN"/>
    <property type="match status" value="1"/>
</dbReference>
<feature type="region of interest" description="Disordered" evidence="1">
    <location>
        <begin position="1"/>
        <end position="48"/>
    </location>
</feature>
<feature type="region of interest" description="Disordered" evidence="1">
    <location>
        <begin position="498"/>
        <end position="520"/>
    </location>
</feature>
<dbReference type="OrthoDB" id="253107at2759"/>
<evidence type="ECO:0000313" key="2">
    <source>
        <dbReference type="EMBL" id="ORC84967.1"/>
    </source>
</evidence>
<feature type="region of interest" description="Disordered" evidence="1">
    <location>
        <begin position="76"/>
        <end position="102"/>
    </location>
</feature>
<protein>
    <submittedName>
        <fullName evidence="2">Uncharacterized protein</fullName>
    </submittedName>
</protein>
<accession>A0A1X0NJY3</accession>
<feature type="non-terminal residue" evidence="2">
    <location>
        <position position="789"/>
    </location>
</feature>
<dbReference type="EMBL" id="NBCO01000039">
    <property type="protein sequence ID" value="ORC84967.1"/>
    <property type="molecule type" value="Genomic_DNA"/>
</dbReference>
<dbReference type="GeneID" id="39989437"/>
<dbReference type="VEuPathDB" id="TriTrypDB:TM35_000391410"/>
<sequence>MRKSPDVALTARTANPSSSAAHWRSSTPTTPQTSPPLARRSGGGSLGLQFPRTAAAEMALPTSMGFSVLRRRKDDIFTQQQQKQQQQDPSQQQQEGEKQIWGLESRRRLNTQGRLSIIPLAAEGSQQVISTPATATTTTTTVGIPIVSKGNVPTPAASLPLYEQPGFRTDLMRRSVFIFGLQTVEECSALLQLLKTQCGAIAGAFRLADHTWKSSNLYTGGNYTNTMSAGVGSPSFHNNNNNINSNNNNNNGGCVVLCVAFYTPDSAVLAQRLDNTAQVYQSRFVVESATRFQGLSYQTGTEKGFSLYSSSPSSSSSSSSSTTAIHINNQSTLLPPQHERLWQLLFSPIDGGVKIDWRAAAAAVERGEALLIKPTSVLSTQIGVWNTHSSGEDAGEYSMEKKNSHPIMNSGIINTSSNTTNNNTNTNNSISGGSEGARWFDTTRTMPSLYTSTSNMMNTAGNTHSDAASVGFEMDALGRSNTLQQQYYSNRYERRSLGSGIGGGGDSNNDNNNNNNNNNNGSGIPFFSSITRVASSLLQMAFGSNNDNTNNNNINNHHRMVGGGDRHDDVYLPPPLRQRVETGTQRTYYNTSSSSSSIPTTIPTTTTMGGERRRGAADENGEEVWGNTNTVMESTDDGGAAYIPRMRSIGNYVMAIVPFATQLILPLLRVPVNIGDGGTRANTQNINRMMTSDSRYPTNVNTITNTNINNNNNNNRGVGMTMYTTTASTFTMDPTNININTNTMDTFHTYKSMEFGGSRQKRSRYGDDIHFYNAFPNNNINNINNNNVA</sequence>
<keyword evidence="3" id="KW-1185">Reference proteome</keyword>
<dbReference type="PANTHER" id="PTHR42264:SF3">
    <property type="entry name" value="F-BOX DOMAIN-CONTAINING PROTEIN-RELATED"/>
    <property type="match status" value="1"/>
</dbReference>
<feature type="compositionally biased region" description="Low complexity" evidence="1">
    <location>
        <begin position="414"/>
        <end position="432"/>
    </location>
</feature>
<dbReference type="Proteomes" id="UP000192257">
    <property type="component" value="Unassembled WGS sequence"/>
</dbReference>
<feature type="compositionally biased region" description="Low complexity" evidence="1">
    <location>
        <begin position="79"/>
        <end position="94"/>
    </location>
</feature>
<feature type="compositionally biased region" description="Low complexity" evidence="1">
    <location>
        <begin position="25"/>
        <end position="40"/>
    </location>
</feature>
<feature type="region of interest" description="Disordered" evidence="1">
    <location>
        <begin position="587"/>
        <end position="620"/>
    </location>
</feature>
<feature type="compositionally biased region" description="Low complexity" evidence="1">
    <location>
        <begin position="591"/>
        <end position="609"/>
    </location>
</feature>
<gene>
    <name evidence="2" type="ORF">TM35_000391410</name>
</gene>
<evidence type="ECO:0000313" key="3">
    <source>
        <dbReference type="Proteomes" id="UP000192257"/>
    </source>
</evidence>
<feature type="region of interest" description="Disordered" evidence="1">
    <location>
        <begin position="414"/>
        <end position="438"/>
    </location>
</feature>
<name>A0A1X0NJY3_9TRYP</name>
<organism evidence="2 3">
    <name type="scientific">Trypanosoma theileri</name>
    <dbReference type="NCBI Taxonomy" id="67003"/>
    <lineage>
        <taxon>Eukaryota</taxon>
        <taxon>Discoba</taxon>
        <taxon>Euglenozoa</taxon>
        <taxon>Kinetoplastea</taxon>
        <taxon>Metakinetoplastina</taxon>
        <taxon>Trypanosomatida</taxon>
        <taxon>Trypanosomatidae</taxon>
        <taxon>Trypanosoma</taxon>
    </lineage>
</organism>
<reference evidence="2 3" key="1">
    <citation type="submission" date="2017-03" db="EMBL/GenBank/DDBJ databases">
        <title>An alternative strategy for trypanosome survival in the mammalian bloodstream revealed through genome and transcriptome analysis of the ubiquitous bovine parasite Trypanosoma (Megatrypanum) theileri.</title>
        <authorList>
            <person name="Kelly S."/>
            <person name="Ivens A."/>
            <person name="Mott A."/>
            <person name="O'Neill E."/>
            <person name="Emms D."/>
            <person name="Macleod O."/>
            <person name="Voorheis P."/>
            <person name="Matthews J."/>
            <person name="Matthews K."/>
            <person name="Carrington M."/>
        </authorList>
    </citation>
    <scope>NUCLEOTIDE SEQUENCE [LARGE SCALE GENOMIC DNA]</scope>
    <source>
        <strain evidence="2">Edinburgh</strain>
    </source>
</reference>
<feature type="compositionally biased region" description="Low complexity" evidence="1">
    <location>
        <begin position="507"/>
        <end position="520"/>
    </location>
</feature>
<evidence type="ECO:0000256" key="1">
    <source>
        <dbReference type="SAM" id="MobiDB-lite"/>
    </source>
</evidence>
<comment type="caution">
    <text evidence="2">The sequence shown here is derived from an EMBL/GenBank/DDBJ whole genome shotgun (WGS) entry which is preliminary data.</text>
</comment>
<dbReference type="RefSeq" id="XP_028879033.1">
    <property type="nucleotide sequence ID" value="XM_029029657.1"/>
</dbReference>